<dbReference type="EMBL" id="CAWUPB010000913">
    <property type="protein sequence ID" value="CAK7329577.1"/>
    <property type="molecule type" value="Genomic_DNA"/>
</dbReference>
<reference evidence="1 2" key="1">
    <citation type="submission" date="2024-01" db="EMBL/GenBank/DDBJ databases">
        <authorList>
            <person name="Waweru B."/>
        </authorList>
    </citation>
    <scope>NUCLEOTIDE SEQUENCE [LARGE SCALE GENOMIC DNA]</scope>
</reference>
<proteinExistence type="predicted"/>
<evidence type="ECO:0000313" key="2">
    <source>
        <dbReference type="Proteomes" id="UP001314170"/>
    </source>
</evidence>
<comment type="caution">
    <text evidence="1">The sequence shown here is derived from an EMBL/GenBank/DDBJ whole genome shotgun (WGS) entry which is preliminary data.</text>
</comment>
<dbReference type="Proteomes" id="UP001314170">
    <property type="component" value="Unassembled WGS sequence"/>
</dbReference>
<evidence type="ECO:0000313" key="1">
    <source>
        <dbReference type="EMBL" id="CAK7329577.1"/>
    </source>
</evidence>
<organism evidence="1 2">
    <name type="scientific">Dovyalis caffra</name>
    <dbReference type="NCBI Taxonomy" id="77055"/>
    <lineage>
        <taxon>Eukaryota</taxon>
        <taxon>Viridiplantae</taxon>
        <taxon>Streptophyta</taxon>
        <taxon>Embryophyta</taxon>
        <taxon>Tracheophyta</taxon>
        <taxon>Spermatophyta</taxon>
        <taxon>Magnoliopsida</taxon>
        <taxon>eudicotyledons</taxon>
        <taxon>Gunneridae</taxon>
        <taxon>Pentapetalae</taxon>
        <taxon>rosids</taxon>
        <taxon>fabids</taxon>
        <taxon>Malpighiales</taxon>
        <taxon>Salicaceae</taxon>
        <taxon>Flacourtieae</taxon>
        <taxon>Dovyalis</taxon>
    </lineage>
</organism>
<accession>A0AAV1R6H2</accession>
<gene>
    <name evidence="1" type="ORF">DCAF_LOCUS7332</name>
</gene>
<keyword evidence="2" id="KW-1185">Reference proteome</keyword>
<sequence>DETNLAWKVVALDKKEGDSASADMSIEWIFSYFRIDKSHLLFEFKEALEWGPNVTQKWTVVSQTCILDN</sequence>
<protein>
    <recommendedName>
        <fullName evidence="3">MHC class I antigen</fullName>
    </recommendedName>
</protein>
<name>A0AAV1R6H2_9ROSI</name>
<feature type="non-terminal residue" evidence="1">
    <location>
        <position position="1"/>
    </location>
</feature>
<evidence type="ECO:0008006" key="3">
    <source>
        <dbReference type="Google" id="ProtNLM"/>
    </source>
</evidence>
<dbReference type="AlphaFoldDB" id="A0AAV1R6H2"/>